<name>A0A2T7AYQ6_9ENTR</name>
<dbReference type="FunFam" id="1.10.287.950:FF:000001">
    <property type="entry name" value="Methyl-accepting chemotaxis sensory transducer"/>
    <property type="match status" value="1"/>
</dbReference>
<dbReference type="PRINTS" id="PR00260">
    <property type="entry name" value="CHEMTRNSDUCR"/>
</dbReference>
<comment type="caution">
    <text evidence="11">The sequence shown here is derived from an EMBL/GenBank/DDBJ whole genome shotgun (WGS) entry which is preliminary data.</text>
</comment>
<dbReference type="OrthoDB" id="6052907at2"/>
<keyword evidence="7" id="KW-1133">Transmembrane helix</keyword>
<keyword evidence="7" id="KW-0812">Transmembrane</keyword>
<dbReference type="GO" id="GO:0007165">
    <property type="term" value="P:signal transduction"/>
    <property type="evidence" value="ECO:0007669"/>
    <property type="project" value="UniProtKB-KW"/>
</dbReference>
<comment type="subcellular location">
    <subcellularLocation>
        <location evidence="1">Cell inner membrane</location>
        <topology evidence="1">Multi-pass membrane protein</topology>
    </subcellularLocation>
</comment>
<dbReference type="InterPro" id="IPR003660">
    <property type="entry name" value="HAMP_dom"/>
</dbReference>
<evidence type="ECO:0000256" key="1">
    <source>
        <dbReference type="ARBA" id="ARBA00004429"/>
    </source>
</evidence>
<feature type="domain" description="Methyl-accepting transducer" evidence="8">
    <location>
        <begin position="278"/>
        <end position="507"/>
    </location>
</feature>
<dbReference type="EMBL" id="WAGD01000063">
    <property type="protein sequence ID" value="KAB0874297.1"/>
    <property type="molecule type" value="Genomic_DNA"/>
</dbReference>
<dbReference type="Gene3D" id="1.10.287.950">
    <property type="entry name" value="Methyl-accepting chemotaxis protein"/>
    <property type="match status" value="1"/>
</dbReference>
<evidence type="ECO:0000256" key="4">
    <source>
        <dbReference type="ARBA" id="ARBA00023224"/>
    </source>
</evidence>
<keyword evidence="4 6" id="KW-0807">Transducer</keyword>
<dbReference type="InterPro" id="IPR051310">
    <property type="entry name" value="MCP_chemotaxis"/>
</dbReference>
<evidence type="ECO:0000256" key="2">
    <source>
        <dbReference type="ARBA" id="ARBA00022481"/>
    </source>
</evidence>
<protein>
    <submittedName>
        <fullName evidence="11">HAMP domain-containing protein</fullName>
    </submittedName>
</protein>
<dbReference type="GO" id="GO:0006935">
    <property type="term" value="P:chemotaxis"/>
    <property type="evidence" value="ECO:0007669"/>
    <property type="project" value="UniProtKB-KW"/>
</dbReference>
<proteinExistence type="inferred from homology"/>
<evidence type="ECO:0000256" key="6">
    <source>
        <dbReference type="PROSITE-ProRule" id="PRU00284"/>
    </source>
</evidence>
<evidence type="ECO:0000256" key="7">
    <source>
        <dbReference type="SAM" id="Phobius"/>
    </source>
</evidence>
<keyword evidence="3" id="KW-0145">Chemotaxis</keyword>
<evidence type="ECO:0000313" key="10">
    <source>
        <dbReference type="EMBL" id="KAB0874297.1"/>
    </source>
</evidence>
<dbReference type="InterPro" id="IPR004090">
    <property type="entry name" value="Chemotax_Me-accpt_rcpt"/>
</dbReference>
<reference evidence="10 13" key="2">
    <citation type="submission" date="2019-08" db="EMBL/GenBank/DDBJ databases">
        <title>Prevalence, distribution, and phylogeny of type two toxin-antitoxin genes possessed by Cronobacter species where C. sakazakii homologs follow sequence type lineages.</title>
        <authorList>
            <person name="Finkelstein S."/>
            <person name="Negrete F."/>
            <person name="Jang H."/>
            <person name="Gopinath G.R."/>
            <person name="Tall B.D."/>
        </authorList>
    </citation>
    <scope>NUCLEOTIDE SEQUENCE [LARGE SCALE GENOMIC DNA]</scope>
    <source>
        <strain evidence="10 13">MOD1_GK1257</strain>
    </source>
</reference>
<evidence type="ECO:0000313" key="11">
    <source>
        <dbReference type="EMBL" id="PUX17686.1"/>
    </source>
</evidence>
<accession>A0A2T7AYQ6</accession>
<keyword evidence="7" id="KW-0472">Membrane</keyword>
<dbReference type="AlphaFoldDB" id="A0A2T7AYQ6"/>
<evidence type="ECO:0000259" key="9">
    <source>
        <dbReference type="PROSITE" id="PS50885"/>
    </source>
</evidence>
<sequence>MKLNHLTIGQRLGLLAALLLVAVLFIGIRGLTINADGLEQNNQIMATEKVIAESIDTARNAQVQFKIQVQEWKNTLLRGTNGQAAFDKYKAAFIAQSDKTQALLTQLTTLLPQLGLNADEVRQTITLHDELEKSYLAAIAQYDIADVTSAQRVDKQVSGIDREPTRMIDEVVAKTLKQAELLTRQTEARNLEQYQQTRTMLLITMALTLIASIIITFWLVRSITRPLAQAVTIARNVAAGDLQTPITVSGRDETAELMGALQEMNANLTRIVSGVRSGTETIATASAQIATGSRELSARNEAQASALEETAASMEELTSVVKNNAENSRFASNIARDACQVAGQGGEVVERVVQTMSEIHQFSTEISNIISVIDGIAFQTNILALNAAVEAARAGAEGRGFAVVAAEVRALAQRSGSAAQDIRNLIDRSVSRIDEGNSLVKGAGSAMEEILKSVQRVSELVETISMANREQSTGIDQVNIAVTQMDAATQQNAALSQESAAAAQSMQYQAEKLLDSVSVFRLAARQDEALA</sequence>
<dbReference type="CDD" id="cd06225">
    <property type="entry name" value="HAMP"/>
    <property type="match status" value="1"/>
</dbReference>
<dbReference type="PROSITE" id="PS50111">
    <property type="entry name" value="CHEMOTAXIS_TRANSDUC_2"/>
    <property type="match status" value="1"/>
</dbReference>
<dbReference type="PROSITE" id="PS50885">
    <property type="entry name" value="HAMP"/>
    <property type="match status" value="1"/>
</dbReference>
<dbReference type="EMBL" id="MSAE01000003">
    <property type="protein sequence ID" value="PUX17686.1"/>
    <property type="molecule type" value="Genomic_DNA"/>
</dbReference>
<comment type="similarity">
    <text evidence="5">Belongs to the methyl-accepting chemotaxis (MCP) protein family.</text>
</comment>
<evidence type="ECO:0000313" key="12">
    <source>
        <dbReference type="Proteomes" id="UP000244378"/>
    </source>
</evidence>
<dbReference type="GO" id="GO:0004888">
    <property type="term" value="F:transmembrane signaling receptor activity"/>
    <property type="evidence" value="ECO:0007669"/>
    <property type="project" value="InterPro"/>
</dbReference>
<keyword evidence="13" id="KW-1185">Reference proteome</keyword>
<evidence type="ECO:0000256" key="3">
    <source>
        <dbReference type="ARBA" id="ARBA00022500"/>
    </source>
</evidence>
<dbReference type="RefSeq" id="WP_075192362.1">
    <property type="nucleotide sequence ID" value="NZ_JADKNN010000032.1"/>
</dbReference>
<dbReference type="Pfam" id="PF00672">
    <property type="entry name" value="HAMP"/>
    <property type="match status" value="1"/>
</dbReference>
<feature type="transmembrane region" description="Helical" evidence="7">
    <location>
        <begin position="199"/>
        <end position="220"/>
    </location>
</feature>
<keyword evidence="2" id="KW-0488">Methylation</keyword>
<dbReference type="SUPFAM" id="SSF58104">
    <property type="entry name" value="Methyl-accepting chemotaxis protein (MCP) signaling domain"/>
    <property type="match status" value="1"/>
</dbReference>
<feature type="transmembrane region" description="Helical" evidence="7">
    <location>
        <begin position="12"/>
        <end position="31"/>
    </location>
</feature>
<dbReference type="Proteomes" id="UP000469927">
    <property type="component" value="Unassembled WGS sequence"/>
</dbReference>
<dbReference type="Pfam" id="PF00015">
    <property type="entry name" value="MCPsignal"/>
    <property type="match status" value="1"/>
</dbReference>
<dbReference type="PANTHER" id="PTHR43531">
    <property type="entry name" value="PROTEIN ICFG"/>
    <property type="match status" value="1"/>
</dbReference>
<dbReference type="GO" id="GO:0005886">
    <property type="term" value="C:plasma membrane"/>
    <property type="evidence" value="ECO:0007669"/>
    <property type="project" value="UniProtKB-SubCell"/>
</dbReference>
<dbReference type="PANTHER" id="PTHR43531:SF14">
    <property type="entry name" value="METHYL-ACCEPTING CHEMOTAXIS PROTEIN I-RELATED"/>
    <property type="match status" value="1"/>
</dbReference>
<evidence type="ECO:0000256" key="5">
    <source>
        <dbReference type="ARBA" id="ARBA00029447"/>
    </source>
</evidence>
<dbReference type="Gene3D" id="6.10.340.10">
    <property type="match status" value="1"/>
</dbReference>
<dbReference type="SMART" id="SM00283">
    <property type="entry name" value="MA"/>
    <property type="match status" value="1"/>
</dbReference>
<gene>
    <name evidence="11" type="ORF">AUN14_03195</name>
    <name evidence="10" type="ORF">FZI19_17480</name>
</gene>
<dbReference type="SMART" id="SM00304">
    <property type="entry name" value="HAMP"/>
    <property type="match status" value="1"/>
</dbReference>
<reference evidence="11 12" key="1">
    <citation type="submission" date="2016-12" db="EMBL/GenBank/DDBJ databases">
        <title>Analysis of the Molecular Diversity Among Cronobacter Species Isolated from Filth Flies Using a Pan Genomic DNA Microarray.</title>
        <authorList>
            <person name="Pava-Ripoll M."/>
            <person name="Tall B."/>
            <person name="Farber J."/>
            <person name="Fanning S."/>
            <person name="Lehner A."/>
            <person name="Stephan R."/>
            <person name="Pagotto F."/>
            <person name="Iverson C."/>
            <person name="Ziobro G."/>
            <person name="Miller A."/>
            <person name="Pearson R."/>
            <person name="Yan Q."/>
            <person name="Kim M."/>
            <person name="Jeong S."/>
            <person name="Park J."/>
            <person name="Jun S."/>
            <person name="Choi H."/>
            <person name="Chung T."/>
            <person name="Yoo Y."/>
            <person name="Park E."/>
            <person name="Hwang S."/>
            <person name="Lee B."/>
            <person name="Sathyamoorthy V."/>
            <person name="Carter L."/>
            <person name="Mammel M."/>
            <person name="Jackson S."/>
            <person name="Kothary M."/>
            <person name="Patel I."/>
            <person name="Grim C."/>
            <person name="Gopinath G."/>
            <person name="Gangiredla J."/>
            <person name="Chase H."/>
        </authorList>
    </citation>
    <scope>NUCLEOTIDE SEQUENCE [LARGE SCALE GENOMIC DNA]</scope>
    <source>
        <strain evidence="11 12">MOD1-Md1s</strain>
    </source>
</reference>
<dbReference type="InterPro" id="IPR004089">
    <property type="entry name" value="MCPsignal_dom"/>
</dbReference>
<dbReference type="Proteomes" id="UP000244378">
    <property type="component" value="Unassembled WGS sequence"/>
</dbReference>
<feature type="domain" description="HAMP" evidence="9">
    <location>
        <begin position="221"/>
        <end position="273"/>
    </location>
</feature>
<evidence type="ECO:0000313" key="13">
    <source>
        <dbReference type="Proteomes" id="UP000469927"/>
    </source>
</evidence>
<evidence type="ECO:0000259" key="8">
    <source>
        <dbReference type="PROSITE" id="PS50111"/>
    </source>
</evidence>
<organism evidence="11 12">
    <name type="scientific">Cronobacter muytjensii</name>
    <dbReference type="NCBI Taxonomy" id="413501"/>
    <lineage>
        <taxon>Bacteria</taxon>
        <taxon>Pseudomonadati</taxon>
        <taxon>Pseudomonadota</taxon>
        <taxon>Gammaproteobacteria</taxon>
        <taxon>Enterobacterales</taxon>
        <taxon>Enterobacteriaceae</taxon>
        <taxon>Cronobacter</taxon>
    </lineage>
</organism>